<evidence type="ECO:0000256" key="2">
    <source>
        <dbReference type="ARBA" id="ARBA00022552"/>
    </source>
</evidence>
<dbReference type="EC" id="3.1.26.-" evidence="6"/>
<dbReference type="AlphaFoldDB" id="A0A1M4WKT7"/>
<dbReference type="GO" id="GO:0019843">
    <property type="term" value="F:rRNA binding"/>
    <property type="evidence" value="ECO:0007669"/>
    <property type="project" value="UniProtKB-UniRule"/>
</dbReference>
<dbReference type="Gene3D" id="1.10.1520.10">
    <property type="entry name" value="Ribonuclease III domain"/>
    <property type="match status" value="1"/>
</dbReference>
<dbReference type="GO" id="GO:0005737">
    <property type="term" value="C:cytoplasm"/>
    <property type="evidence" value="ECO:0007669"/>
    <property type="project" value="UniProtKB-SubCell"/>
</dbReference>
<dbReference type="PANTHER" id="PTHR34276:SF1">
    <property type="entry name" value="MINI-RIBONUCLEASE 3"/>
    <property type="match status" value="1"/>
</dbReference>
<keyword evidence="3 6" id="KW-0540">Nuclease</keyword>
<dbReference type="SMART" id="SM00535">
    <property type="entry name" value="RIBOc"/>
    <property type="match status" value="1"/>
</dbReference>
<gene>
    <name evidence="6" type="primary">mrnC</name>
    <name evidence="8" type="ORF">SAMN02745133_01220</name>
</gene>
<evidence type="ECO:0000256" key="6">
    <source>
        <dbReference type="HAMAP-Rule" id="MF_01468"/>
    </source>
</evidence>
<reference evidence="9" key="1">
    <citation type="submission" date="2016-11" db="EMBL/GenBank/DDBJ databases">
        <authorList>
            <person name="Varghese N."/>
            <person name="Submissions S."/>
        </authorList>
    </citation>
    <scope>NUCLEOTIDE SEQUENCE [LARGE SCALE GENOMIC DNA]</scope>
    <source>
        <strain evidence="9">DSM 12395</strain>
    </source>
</reference>
<dbReference type="InterPro" id="IPR036389">
    <property type="entry name" value="RNase_III_sf"/>
</dbReference>
<dbReference type="SUPFAM" id="SSF69065">
    <property type="entry name" value="RNase III domain-like"/>
    <property type="match status" value="1"/>
</dbReference>
<comment type="subcellular location">
    <subcellularLocation>
        <location evidence="6">Cytoplasm</location>
    </subcellularLocation>
</comment>
<dbReference type="PANTHER" id="PTHR34276">
    <property type="entry name" value="MINI-RIBONUCLEASE 3"/>
    <property type="match status" value="1"/>
</dbReference>
<dbReference type="Proteomes" id="UP000184148">
    <property type="component" value="Unassembled WGS sequence"/>
</dbReference>
<dbReference type="GO" id="GO:0004525">
    <property type="term" value="F:ribonuclease III activity"/>
    <property type="evidence" value="ECO:0007669"/>
    <property type="project" value="InterPro"/>
</dbReference>
<keyword evidence="6" id="KW-0460">Magnesium</keyword>
<dbReference type="InterPro" id="IPR008226">
    <property type="entry name" value="Mini3_fam"/>
</dbReference>
<comment type="cofactor">
    <cofactor evidence="6">
        <name>Mg(2+)</name>
        <dbReference type="ChEBI" id="CHEBI:18420"/>
    </cofactor>
</comment>
<keyword evidence="4 6" id="KW-0255">Endonuclease</keyword>
<comment type="function">
    <text evidence="6">Involved in correct processing of both the 5' and 3' ends of 23S rRNA precursor. Processes 30S rRNA precursor transcript even in absence of ribonuclease 3 (Rnc); Rnc processes 30S rRNA into smaller rRNA precursors.</text>
</comment>
<accession>A0A1M4WKT7</accession>
<evidence type="ECO:0000256" key="4">
    <source>
        <dbReference type="ARBA" id="ARBA00022759"/>
    </source>
</evidence>
<feature type="active site" evidence="6">
    <location>
        <position position="27"/>
    </location>
</feature>
<keyword evidence="6" id="KW-0694">RNA-binding</keyword>
<keyword evidence="1 6" id="KW-0690">Ribosome biogenesis</keyword>
<dbReference type="PIRSF" id="PIRSF005520">
    <property type="entry name" value="UCP005520"/>
    <property type="match status" value="1"/>
</dbReference>
<keyword evidence="6" id="KW-0963">Cytoplasm</keyword>
<dbReference type="EMBL" id="FQUY01000006">
    <property type="protein sequence ID" value="SHE81826.1"/>
    <property type="molecule type" value="Genomic_DNA"/>
</dbReference>
<evidence type="ECO:0000313" key="9">
    <source>
        <dbReference type="Proteomes" id="UP000184148"/>
    </source>
</evidence>
<protein>
    <recommendedName>
        <fullName evidence="6">Mini-ribonuclease 3</fullName>
        <shortName evidence="6">Mini-3</shortName>
        <shortName evidence="6">Mini-RNase 3</shortName>
        <ecNumber evidence="6">3.1.26.-</ecNumber>
    </recommendedName>
    <alternativeName>
        <fullName evidence="6">Mini-RNase III</fullName>
        <shortName evidence="6">Mini-III</shortName>
    </alternativeName>
</protein>
<dbReference type="STRING" id="1121429.SAMN02745133_01220"/>
<dbReference type="GO" id="GO:0006364">
    <property type="term" value="P:rRNA processing"/>
    <property type="evidence" value="ECO:0007669"/>
    <property type="project" value="UniProtKB-UniRule"/>
</dbReference>
<evidence type="ECO:0000256" key="1">
    <source>
        <dbReference type="ARBA" id="ARBA00022517"/>
    </source>
</evidence>
<keyword evidence="2 6" id="KW-0698">rRNA processing</keyword>
<keyword evidence="9" id="KW-1185">Reference proteome</keyword>
<evidence type="ECO:0000256" key="3">
    <source>
        <dbReference type="ARBA" id="ARBA00022722"/>
    </source>
</evidence>
<dbReference type="HAMAP" id="MF_01468">
    <property type="entry name" value="RNase_Mini_III"/>
    <property type="match status" value="1"/>
</dbReference>
<evidence type="ECO:0000313" key="8">
    <source>
        <dbReference type="EMBL" id="SHE81826.1"/>
    </source>
</evidence>
<feature type="domain" description="RNase III" evidence="7">
    <location>
        <begin position="2"/>
        <end position="140"/>
    </location>
</feature>
<sequence length="140" mass="15732">MLKYMDKLAKNQKPEELPSLVLAYIGDAVYELAIRQFLVGQGFTKVNRLHREAVKYVRAGAQAKALFALEDKLSEEEMAVVRRGRNAKSGTPPRSADIVEYRHATALEALLGYLYLQGKQDRVREIVDLAIRAITKTGNN</sequence>
<comment type="similarity">
    <text evidence="6">Belongs to the MrnC RNase family.</text>
</comment>
<dbReference type="InterPro" id="IPR000999">
    <property type="entry name" value="RNase_III_dom"/>
</dbReference>
<evidence type="ECO:0000259" key="7">
    <source>
        <dbReference type="SMART" id="SM00535"/>
    </source>
</evidence>
<proteinExistence type="inferred from homology"/>
<keyword evidence="5 6" id="KW-0378">Hydrolase</keyword>
<comment type="subunit">
    <text evidence="6">Homodimer.</text>
</comment>
<evidence type="ECO:0000256" key="5">
    <source>
        <dbReference type="ARBA" id="ARBA00022801"/>
    </source>
</evidence>
<name>A0A1M4WKT7_9FIRM</name>
<organism evidence="8 9">
    <name type="scientific">Desulforamulus putei DSM 12395</name>
    <dbReference type="NCBI Taxonomy" id="1121429"/>
    <lineage>
        <taxon>Bacteria</taxon>
        <taxon>Bacillati</taxon>
        <taxon>Bacillota</taxon>
        <taxon>Clostridia</taxon>
        <taxon>Eubacteriales</taxon>
        <taxon>Peptococcaceae</taxon>
        <taxon>Desulforamulus</taxon>
    </lineage>
</organism>
<keyword evidence="6" id="KW-0699">rRNA-binding</keyword>
<dbReference type="Pfam" id="PF00636">
    <property type="entry name" value="Ribonuclease_3"/>
    <property type="match status" value="1"/>
</dbReference>